<dbReference type="PANTHER" id="PTHR11629">
    <property type="entry name" value="VACUOLAR PROTON ATPASES"/>
    <property type="match status" value="1"/>
</dbReference>
<dbReference type="HOGENOM" id="CLU_025558_2_1_2"/>
<organism evidence="12 13">
    <name type="scientific">Candidatus Methanoplasma termitum</name>
    <dbReference type="NCBI Taxonomy" id="1577791"/>
    <lineage>
        <taxon>Archaea</taxon>
        <taxon>Methanobacteriati</taxon>
        <taxon>Thermoplasmatota</taxon>
        <taxon>Thermoplasmata</taxon>
        <taxon>Methanomassiliicoccales</taxon>
        <taxon>Methanomassiliicoccaceae</taxon>
        <taxon>Candidatus Methanoplasma</taxon>
    </lineage>
</organism>
<dbReference type="Pfam" id="PF01496">
    <property type="entry name" value="V_ATPase_I"/>
    <property type="match status" value="2"/>
</dbReference>
<evidence type="ECO:0000256" key="4">
    <source>
        <dbReference type="ARBA" id="ARBA00022692"/>
    </source>
</evidence>
<dbReference type="Gene3D" id="1.20.1460.20">
    <property type="match status" value="1"/>
</dbReference>
<dbReference type="InterPro" id="IPR002490">
    <property type="entry name" value="V-ATPase_116kDa_su"/>
</dbReference>
<protein>
    <recommendedName>
        <fullName evidence="9 10">A-type ATP synthase subunit I</fullName>
    </recommendedName>
</protein>
<keyword evidence="13" id="KW-1185">Reference proteome</keyword>
<evidence type="ECO:0000256" key="6">
    <source>
        <dbReference type="ARBA" id="ARBA00023065"/>
    </source>
</evidence>
<evidence type="ECO:0000256" key="1">
    <source>
        <dbReference type="ARBA" id="ARBA00004141"/>
    </source>
</evidence>
<keyword evidence="11" id="KW-0175">Coiled coil</keyword>
<keyword evidence="4 10" id="KW-0812">Transmembrane</keyword>
<keyword evidence="3 10" id="KW-0813">Transport</keyword>
<keyword evidence="7 10" id="KW-0472">Membrane</keyword>
<evidence type="ECO:0000313" key="12">
    <source>
        <dbReference type="EMBL" id="AIZ57095.1"/>
    </source>
</evidence>
<dbReference type="AlphaFoldDB" id="A0A0A7LD90"/>
<evidence type="ECO:0000256" key="5">
    <source>
        <dbReference type="ARBA" id="ARBA00022989"/>
    </source>
</evidence>
<dbReference type="STRING" id="1577791.Mpt1_c12330"/>
<feature type="transmembrane region" description="Helical" evidence="10">
    <location>
        <begin position="508"/>
        <end position="525"/>
    </location>
</feature>
<dbReference type="PANTHER" id="PTHR11629:SF63">
    <property type="entry name" value="V-TYPE PROTON ATPASE SUBUNIT A"/>
    <property type="match status" value="1"/>
</dbReference>
<evidence type="ECO:0000313" key="13">
    <source>
        <dbReference type="Proteomes" id="UP000030787"/>
    </source>
</evidence>
<evidence type="ECO:0000256" key="2">
    <source>
        <dbReference type="ARBA" id="ARBA00009904"/>
    </source>
</evidence>
<feature type="transmembrane region" description="Helical" evidence="10">
    <location>
        <begin position="359"/>
        <end position="388"/>
    </location>
</feature>
<keyword evidence="6 10" id="KW-0406">Ion transport</keyword>
<evidence type="ECO:0000256" key="9">
    <source>
        <dbReference type="ARBA" id="ARBA00068671"/>
    </source>
</evidence>
<evidence type="ECO:0000256" key="10">
    <source>
        <dbReference type="RuleBase" id="RU361189"/>
    </source>
</evidence>
<comment type="similarity">
    <text evidence="2 10">Belongs to the V-ATPase 116 kDa subunit family.</text>
</comment>
<accession>A0A0A7LD90</accession>
<feature type="transmembrane region" description="Helical" evidence="10">
    <location>
        <begin position="474"/>
        <end position="496"/>
    </location>
</feature>
<comment type="subcellular location">
    <subcellularLocation>
        <location evidence="1">Membrane</location>
        <topology evidence="1">Multi-pass membrane protein</topology>
    </subcellularLocation>
</comment>
<evidence type="ECO:0000256" key="7">
    <source>
        <dbReference type="ARBA" id="ARBA00023136"/>
    </source>
</evidence>
<feature type="coiled-coil region" evidence="11">
    <location>
        <begin position="95"/>
        <end position="129"/>
    </location>
</feature>
<dbReference type="Gene3D" id="3.30.70.2170">
    <property type="match status" value="1"/>
</dbReference>
<dbReference type="EMBL" id="CP010070">
    <property type="protein sequence ID" value="AIZ57095.1"/>
    <property type="molecule type" value="Genomic_DNA"/>
</dbReference>
<feature type="transmembrane region" description="Helical" evidence="10">
    <location>
        <begin position="617"/>
        <end position="647"/>
    </location>
</feature>
<feature type="transmembrane region" description="Helical" evidence="10">
    <location>
        <begin position="578"/>
        <end position="605"/>
    </location>
</feature>
<gene>
    <name evidence="12" type="ORF">Mpt1_c12330</name>
</gene>
<feature type="coiled-coil region" evidence="11">
    <location>
        <begin position="217"/>
        <end position="251"/>
    </location>
</feature>
<reference evidence="12 13" key="1">
    <citation type="journal article" date="2014" name="Appl. Environ. Microbiol.">
        <title>Comparative Genome Analysis of 'Candidatus Methanoplasma termitum' Indicates a New Mode of Energy Metabolism in the Seventh Order of Methanogens.</title>
        <authorList>
            <person name="Lang K."/>
            <person name="Schuldes J."/>
            <person name="Klingl A."/>
            <person name="Poehlein A."/>
            <person name="Daniel R."/>
            <person name="Brune A."/>
        </authorList>
    </citation>
    <scope>NUCLEOTIDE SEQUENCE [LARGE SCALE GENOMIC DNA]</scope>
    <source>
        <strain evidence="13">Mpt1</strain>
    </source>
</reference>
<dbReference type="GO" id="GO:0046961">
    <property type="term" value="F:proton-transporting ATPase activity, rotational mechanism"/>
    <property type="evidence" value="ECO:0007669"/>
    <property type="project" value="InterPro"/>
</dbReference>
<evidence type="ECO:0000256" key="3">
    <source>
        <dbReference type="ARBA" id="ARBA00022448"/>
    </source>
</evidence>
<dbReference type="GO" id="GO:0051117">
    <property type="term" value="F:ATPase binding"/>
    <property type="evidence" value="ECO:0007669"/>
    <property type="project" value="TreeGrafter"/>
</dbReference>
<sequence length="687" mass="76198">MSLPESMSRIVVVGTKTRMEEAIEAFYSVRALHIIDHTSGVDNISIGATLPRNSKAAERLLKIRAMAKELGVGKNTETARVPVGEIRSQISSGSVEDIEAEVLKALDKKNDLNLRITELNTKKKSLELLSAIPVDLELYSGYKSLTVIVGTVQENPTEPLKALAEAETFVSFDKKKGGTAAVFVKNSEKDKATSILSDCGFVEIAVPEGKGSASEALVLTNESLADLNAKLESAEKEIEALQMKHKTFLRASEEELAIEIEKGEVPLRIAVSEYSYIMDAWIPTKKVEAVKSELESRMGNDVHVEFEETRGRNLHEEEEIEERFKKVPTKGNNGIIAKEFEYATNLVSTPKYQEIDPSILIMFFLPLLFGFMIGDCGYAIPFIILGAYGLKVTRHKDWRAIATVLFFGGIWAFLFGFFFFGEALGMHFVGHWAPPLEMTWEGLLGIHLPDWFSGMMVNEIGVEKLGDVSLLLKLSVYIGVVHLLIGYICGYINIRMQHNNKHAFMEKGGWIITFIGMVMLCYVLTQMLFNKTGIEGMLLYILVIAVVMLVAGVAINFKTEKIMAILELPGIVGNILSYTRLAAIGMSKAGMAMAFNYIAFGMIMGMKEVVDWGAVPIYALVIGLVLCAFLHLVVWTLGILSAGLHALRLQFVELMTKFFVGGGIKYEPLKIKRFRTILTKEETSKEV</sequence>
<dbReference type="Gene3D" id="3.30.70.2750">
    <property type="match status" value="1"/>
</dbReference>
<keyword evidence="5 10" id="KW-1133">Transmembrane helix</keyword>
<feature type="transmembrane region" description="Helical" evidence="10">
    <location>
        <begin position="537"/>
        <end position="557"/>
    </location>
</feature>
<dbReference type="GO" id="GO:0007035">
    <property type="term" value="P:vacuolar acidification"/>
    <property type="evidence" value="ECO:0007669"/>
    <property type="project" value="TreeGrafter"/>
</dbReference>
<proteinExistence type="inferred from homology"/>
<evidence type="ECO:0000256" key="11">
    <source>
        <dbReference type="SAM" id="Coils"/>
    </source>
</evidence>
<dbReference type="KEGG" id="mear:Mpt1_c12330"/>
<feature type="transmembrane region" description="Helical" evidence="10">
    <location>
        <begin position="400"/>
        <end position="420"/>
    </location>
</feature>
<comment type="function">
    <text evidence="8">Component of the A-type ATP synthase that produces ATP from ADP in the presence of a proton gradient across the membrane.</text>
</comment>
<dbReference type="GO" id="GO:0016471">
    <property type="term" value="C:vacuolar proton-transporting V-type ATPase complex"/>
    <property type="evidence" value="ECO:0007669"/>
    <property type="project" value="TreeGrafter"/>
</dbReference>
<dbReference type="Proteomes" id="UP000030787">
    <property type="component" value="Chromosome"/>
</dbReference>
<evidence type="ECO:0000256" key="8">
    <source>
        <dbReference type="ARBA" id="ARBA00059506"/>
    </source>
</evidence>
<dbReference type="GO" id="GO:0033179">
    <property type="term" value="C:proton-transporting V-type ATPase, V0 domain"/>
    <property type="evidence" value="ECO:0007669"/>
    <property type="project" value="InterPro"/>
</dbReference>
<name>A0A0A7LD90_9ARCH</name>